<evidence type="ECO:0000313" key="5">
    <source>
        <dbReference type="Proteomes" id="UP001589740"/>
    </source>
</evidence>
<dbReference type="InterPro" id="IPR003439">
    <property type="entry name" value="ABC_transporter-like_ATP-bd"/>
</dbReference>
<dbReference type="InterPro" id="IPR016032">
    <property type="entry name" value="Sig_transdc_resp-reg_C-effctor"/>
</dbReference>
<evidence type="ECO:0000256" key="2">
    <source>
        <dbReference type="ARBA" id="ARBA00023163"/>
    </source>
</evidence>
<organism evidence="4 5">
    <name type="scientific">Salinicoccus siamensis</name>
    <dbReference type="NCBI Taxonomy" id="381830"/>
    <lineage>
        <taxon>Bacteria</taxon>
        <taxon>Bacillati</taxon>
        <taxon>Bacillota</taxon>
        <taxon>Bacilli</taxon>
        <taxon>Bacillales</taxon>
        <taxon>Staphylococcaceae</taxon>
        <taxon>Salinicoccus</taxon>
    </lineage>
</organism>
<name>A0ABV5Z6J8_9STAP</name>
<dbReference type="SUPFAM" id="SSF46894">
    <property type="entry name" value="C-terminal effector domain of the bipartite response regulators"/>
    <property type="match status" value="1"/>
</dbReference>
<keyword evidence="2" id="KW-0804">Transcription</keyword>
<evidence type="ECO:0000313" key="4">
    <source>
        <dbReference type="EMBL" id="MFB9860995.1"/>
    </source>
</evidence>
<dbReference type="InterPro" id="IPR027417">
    <property type="entry name" value="P-loop_NTPase"/>
</dbReference>
<dbReference type="EMBL" id="JBHMAH010000021">
    <property type="protein sequence ID" value="MFB9860995.1"/>
    <property type="molecule type" value="Genomic_DNA"/>
</dbReference>
<feature type="domain" description="ABC transporter" evidence="3">
    <location>
        <begin position="11"/>
        <end position="198"/>
    </location>
</feature>
<dbReference type="PROSITE" id="PS50893">
    <property type="entry name" value="ABC_TRANSPORTER_2"/>
    <property type="match status" value="1"/>
</dbReference>
<dbReference type="PANTHER" id="PTHR42798:SF6">
    <property type="entry name" value="CELL DIVISION ATP-BINDING PROTEIN FTSE"/>
    <property type="match status" value="1"/>
</dbReference>
<sequence>MKPFDSNELIARMKSVLRRSVHAVGVEEIIEMANMTTIPDEHRLVINGVELFMPPREMALLHFFATWPDQVLSRQQLVVKKMAGRITGADRKFATELLEEVGLGDKLKKYPSQLSGGERQRTAIARGFINDPNIILADEPTASLDSSRAFDIVELISDGAEKRNKAAVMVTHDELMLKYRDRVYEISDGVLKEMEQTV</sequence>
<reference evidence="4 5" key="1">
    <citation type="submission" date="2024-09" db="EMBL/GenBank/DDBJ databases">
        <authorList>
            <person name="Sun Q."/>
            <person name="Mori K."/>
        </authorList>
    </citation>
    <scope>NUCLEOTIDE SEQUENCE [LARGE SCALE GENOMIC DNA]</scope>
    <source>
        <strain evidence="4 5">JCM 12822</strain>
    </source>
</reference>
<dbReference type="Proteomes" id="UP001589740">
    <property type="component" value="Unassembled WGS sequence"/>
</dbReference>
<proteinExistence type="predicted"/>
<dbReference type="PANTHER" id="PTHR42798">
    <property type="entry name" value="LIPOPROTEIN-RELEASING SYSTEM ATP-BINDING PROTEIN LOLD"/>
    <property type="match status" value="1"/>
</dbReference>
<dbReference type="Pfam" id="PF00005">
    <property type="entry name" value="ABC_tran"/>
    <property type="match status" value="1"/>
</dbReference>
<accession>A0ABV5Z6J8</accession>
<evidence type="ECO:0000259" key="3">
    <source>
        <dbReference type="PROSITE" id="PS50893"/>
    </source>
</evidence>
<keyword evidence="4" id="KW-0067">ATP-binding</keyword>
<dbReference type="SUPFAM" id="SSF52540">
    <property type="entry name" value="P-loop containing nucleoside triphosphate hydrolases"/>
    <property type="match status" value="1"/>
</dbReference>
<dbReference type="GO" id="GO:0005524">
    <property type="term" value="F:ATP binding"/>
    <property type="evidence" value="ECO:0007669"/>
    <property type="project" value="UniProtKB-KW"/>
</dbReference>
<evidence type="ECO:0000256" key="1">
    <source>
        <dbReference type="ARBA" id="ARBA00023015"/>
    </source>
</evidence>
<keyword evidence="4" id="KW-0547">Nucleotide-binding</keyword>
<keyword evidence="1" id="KW-0805">Transcription regulation</keyword>
<protein>
    <submittedName>
        <fullName evidence="4">ATP-binding cassette domain-containing protein</fullName>
    </submittedName>
</protein>
<comment type="caution">
    <text evidence="4">The sequence shown here is derived from an EMBL/GenBank/DDBJ whole genome shotgun (WGS) entry which is preliminary data.</text>
</comment>
<dbReference type="RefSeq" id="WP_380570559.1">
    <property type="nucleotide sequence ID" value="NZ_JBHMAH010000021.1"/>
</dbReference>
<gene>
    <name evidence="4" type="ORF">ACFFLE_07715</name>
</gene>
<keyword evidence="5" id="KW-1185">Reference proteome</keyword>
<dbReference type="Gene3D" id="3.40.50.300">
    <property type="entry name" value="P-loop containing nucleotide triphosphate hydrolases"/>
    <property type="match status" value="1"/>
</dbReference>